<dbReference type="VEuPathDB" id="FungiDB:PHYBLDRAFT_163246"/>
<dbReference type="Proteomes" id="UP000077315">
    <property type="component" value="Unassembled WGS sequence"/>
</dbReference>
<evidence type="ECO:0000313" key="3">
    <source>
        <dbReference type="Proteomes" id="UP000077315"/>
    </source>
</evidence>
<evidence type="ECO:0000313" key="2">
    <source>
        <dbReference type="EMBL" id="OAD80224.1"/>
    </source>
</evidence>
<organism evidence="2 3">
    <name type="scientific">Phycomyces blakesleeanus (strain ATCC 8743b / DSM 1359 / FGSC 10004 / NBRC 33097 / NRRL 1555)</name>
    <dbReference type="NCBI Taxonomy" id="763407"/>
    <lineage>
        <taxon>Eukaryota</taxon>
        <taxon>Fungi</taxon>
        <taxon>Fungi incertae sedis</taxon>
        <taxon>Mucoromycota</taxon>
        <taxon>Mucoromycotina</taxon>
        <taxon>Mucoromycetes</taxon>
        <taxon>Mucorales</taxon>
        <taxon>Phycomycetaceae</taxon>
        <taxon>Phycomyces</taxon>
    </lineage>
</organism>
<dbReference type="AlphaFoldDB" id="A0A167QT15"/>
<dbReference type="EMBL" id="KV440972">
    <property type="protein sequence ID" value="OAD80224.1"/>
    <property type="molecule type" value="Genomic_DNA"/>
</dbReference>
<dbReference type="InterPro" id="IPR001810">
    <property type="entry name" value="F-box_dom"/>
</dbReference>
<evidence type="ECO:0000259" key="1">
    <source>
        <dbReference type="PROSITE" id="PS50181"/>
    </source>
</evidence>
<keyword evidence="3" id="KW-1185">Reference proteome</keyword>
<gene>
    <name evidence="2" type="ORF">PHYBLDRAFT_163246</name>
</gene>
<dbReference type="SUPFAM" id="SSF81383">
    <property type="entry name" value="F-box domain"/>
    <property type="match status" value="1"/>
</dbReference>
<reference evidence="3" key="1">
    <citation type="submission" date="2015-06" db="EMBL/GenBank/DDBJ databases">
        <title>Expansion of signal transduction pathways in fungi by whole-genome duplication.</title>
        <authorList>
            <consortium name="DOE Joint Genome Institute"/>
            <person name="Corrochano L.M."/>
            <person name="Kuo A."/>
            <person name="Marcet-Houben M."/>
            <person name="Polaino S."/>
            <person name="Salamov A."/>
            <person name="Villalobos J.M."/>
            <person name="Alvarez M.I."/>
            <person name="Avalos J."/>
            <person name="Benito E.P."/>
            <person name="Benoit I."/>
            <person name="Burger G."/>
            <person name="Camino L.P."/>
            <person name="Canovas D."/>
            <person name="Cerda-Olmedo E."/>
            <person name="Cheng J.-F."/>
            <person name="Dominguez A."/>
            <person name="Elias M."/>
            <person name="Eslava A.P."/>
            <person name="Glaser F."/>
            <person name="Grimwood J."/>
            <person name="Gutierrez G."/>
            <person name="Heitman J."/>
            <person name="Henrissat B."/>
            <person name="Iturriaga E.A."/>
            <person name="Lang B.F."/>
            <person name="Lavin J.L."/>
            <person name="Lee S."/>
            <person name="Li W."/>
            <person name="Lindquist E."/>
            <person name="Lopez-Garcia S."/>
            <person name="Luque E.M."/>
            <person name="Marcos A.T."/>
            <person name="Martin J."/>
            <person name="McCluskey K."/>
            <person name="Medina H.R."/>
            <person name="Miralles-Duran A."/>
            <person name="Miyazaki A."/>
            <person name="Munoz-Torres E."/>
            <person name="Oguiza J.A."/>
            <person name="Ohm R."/>
            <person name="Olmedo M."/>
            <person name="Orejas M."/>
            <person name="Ortiz-Castellanos L."/>
            <person name="Pisabarro A.G."/>
            <person name="Rodriguez-Romero J."/>
            <person name="Ruiz-Herrera J."/>
            <person name="Ruiz-Vazquez R."/>
            <person name="Sanz C."/>
            <person name="Schackwitz W."/>
            <person name="Schmutz J."/>
            <person name="Shahriari M."/>
            <person name="Shelest E."/>
            <person name="Silva-Franco F."/>
            <person name="Soanes D."/>
            <person name="Syed K."/>
            <person name="Tagua V.G."/>
            <person name="Talbot N.J."/>
            <person name="Thon M."/>
            <person name="De vries R.P."/>
            <person name="Wiebenga A."/>
            <person name="Yadav J.S."/>
            <person name="Braun E.L."/>
            <person name="Baker S."/>
            <person name="Garre V."/>
            <person name="Horwitz B."/>
            <person name="Torres-Martinez S."/>
            <person name="Idnurm A."/>
            <person name="Herrera-Estrella A."/>
            <person name="Gabaldon T."/>
            <person name="Grigoriev I.V."/>
        </authorList>
    </citation>
    <scope>NUCLEOTIDE SEQUENCE [LARGE SCALE GENOMIC DNA]</scope>
    <source>
        <strain evidence="3">NRRL 1555(-)</strain>
    </source>
</reference>
<dbReference type="InterPro" id="IPR036047">
    <property type="entry name" value="F-box-like_dom_sf"/>
</dbReference>
<protein>
    <recommendedName>
        <fullName evidence="1">F-box domain-containing protein</fullName>
    </recommendedName>
</protein>
<dbReference type="SUPFAM" id="SSF52047">
    <property type="entry name" value="RNI-like"/>
    <property type="match status" value="1"/>
</dbReference>
<proteinExistence type="predicted"/>
<dbReference type="Pfam" id="PF00646">
    <property type="entry name" value="F-box"/>
    <property type="match status" value="1"/>
</dbReference>
<dbReference type="InParanoid" id="A0A167QT15"/>
<feature type="domain" description="F-box" evidence="1">
    <location>
        <begin position="1"/>
        <end position="45"/>
    </location>
</feature>
<sequence length="634" mass="74196">MLASELPYDILSLIAQRLSCEDARVCSVVSKSWTLVFREQAFKTLAVFSDTKFKRILNAYACEEYEYLTTNQKDPRYKHQSQNQNQNHTYYPLVQNLEIKHFETNDRQNRTLQHYFQNLRRISVAWNISRVTRTSRETTRWDLWGSLEIIDLRVPRIRESDDLDYVLKTLGALPHLWSFTFECDEIYTAVGWRTIEDLNRHLPGLKHMNICLMLDEIPLQDLLCIEQTVPSTKMTSVGITINQSGPQWFLYLSYKYPNLKHLDWRDSSDYSKMYHDWKTVAPNLMSISSNLSQLQYFNIKTCGTHSNSFHCNFWDVFHYFGLPVKKLVLDAAWDCKLRAEPEDVLAKCMRACSATVESITYSYNYDRHETRMRPVCFNICPRLVTMFLELRESAFTLDSLLDNCPALKDLQLTCKLLLPGESLTSSSRDCLPPAHGLQAITLNRVKTTTKLLNYVSRRCRQLHTMKLIQTNIRGPISQTSGQLDIDMPHTHFKLLKIVSPVFYSYKEEYDYDNMDECATHPVKFLGIEQTDSPDLYTQLDVSCPLVPTKRSLVLFSRELKYMVMKTTSIVLSTDEAQHAFDYFQSFSYRKDSAHNTSVHSLNTYELTEKSFWKVFLFNGYFLLRCKRIDYSVFK</sequence>
<dbReference type="RefSeq" id="XP_018298264.1">
    <property type="nucleotide sequence ID" value="XM_018434761.1"/>
</dbReference>
<name>A0A167QT15_PHYB8</name>
<dbReference type="InterPro" id="IPR032675">
    <property type="entry name" value="LRR_dom_sf"/>
</dbReference>
<dbReference type="GeneID" id="28995667"/>
<dbReference type="PROSITE" id="PS50181">
    <property type="entry name" value="FBOX"/>
    <property type="match status" value="1"/>
</dbReference>
<dbReference type="Gene3D" id="3.80.10.10">
    <property type="entry name" value="Ribonuclease Inhibitor"/>
    <property type="match status" value="1"/>
</dbReference>
<accession>A0A167QT15</accession>
<dbReference type="OrthoDB" id="2387796at2759"/>